<protein>
    <submittedName>
        <fullName evidence="2">Uncharacterized protein</fullName>
    </submittedName>
</protein>
<keyword evidence="1" id="KW-0472">Membrane</keyword>
<comment type="caution">
    <text evidence="2">The sequence shown here is derived from an EMBL/GenBank/DDBJ whole genome shotgun (WGS) entry which is preliminary data.</text>
</comment>
<dbReference type="RefSeq" id="WP_344846786.1">
    <property type="nucleotide sequence ID" value="NZ_BAABDF010000007.1"/>
</dbReference>
<dbReference type="Proteomes" id="UP001399917">
    <property type="component" value="Unassembled WGS sequence"/>
</dbReference>
<feature type="transmembrane region" description="Helical" evidence="1">
    <location>
        <begin position="12"/>
        <end position="31"/>
    </location>
</feature>
<keyword evidence="1" id="KW-1133">Transmembrane helix</keyword>
<evidence type="ECO:0000313" key="3">
    <source>
        <dbReference type="Proteomes" id="UP001399917"/>
    </source>
</evidence>
<dbReference type="EMBL" id="BAABDF010000007">
    <property type="protein sequence ID" value="GAA3869452.1"/>
    <property type="molecule type" value="Genomic_DNA"/>
</dbReference>
<keyword evidence="3" id="KW-1185">Reference proteome</keyword>
<evidence type="ECO:0000313" key="2">
    <source>
        <dbReference type="EMBL" id="GAA3869452.1"/>
    </source>
</evidence>
<proteinExistence type="predicted"/>
<keyword evidence="1" id="KW-0812">Transmembrane</keyword>
<accession>A0ABP7KBB6</accession>
<reference evidence="3" key="1">
    <citation type="journal article" date="2019" name="Int. J. Syst. Evol. Microbiol.">
        <title>The Global Catalogue of Microorganisms (GCM) 10K type strain sequencing project: providing services to taxonomists for standard genome sequencing and annotation.</title>
        <authorList>
            <consortium name="The Broad Institute Genomics Platform"/>
            <consortium name="The Broad Institute Genome Sequencing Center for Infectious Disease"/>
            <person name="Wu L."/>
            <person name="Ma J."/>
        </authorList>
    </citation>
    <scope>NUCLEOTIDE SEQUENCE [LARGE SCALE GENOMIC DNA]</scope>
    <source>
        <strain evidence="3">JCM 17190</strain>
    </source>
</reference>
<gene>
    <name evidence="2" type="ORF">GCM10022404_19390</name>
</gene>
<sequence length="168" mass="18791">MFQPLWIEPHGTFGVSSWVWLMGLCGYYFYVRSARQLIRTRHQCEFRFGDGAEKIKTVDVERQLLTGLNQLNQHRITDAHADGVIICWPLRKARKHRLTATATPVLHDDVPAGLLIESFGQNPAHCVGCPPAPKTDLNHDGLARLPVRSVTSALDAIKAAAESPLSWR</sequence>
<name>A0ABP7KBB6_9RHOB</name>
<organism evidence="2 3">
    <name type="scientific">Celeribacter arenosi</name>
    <dbReference type="NCBI Taxonomy" id="792649"/>
    <lineage>
        <taxon>Bacteria</taxon>
        <taxon>Pseudomonadati</taxon>
        <taxon>Pseudomonadota</taxon>
        <taxon>Alphaproteobacteria</taxon>
        <taxon>Rhodobacterales</taxon>
        <taxon>Roseobacteraceae</taxon>
        <taxon>Celeribacter</taxon>
    </lineage>
</organism>
<evidence type="ECO:0000256" key="1">
    <source>
        <dbReference type="SAM" id="Phobius"/>
    </source>
</evidence>